<reference evidence="3 4" key="1">
    <citation type="journal article" date="2019" name="Sci. Rep.">
        <title>Orb-weaving spider Araneus ventricosus genome elucidates the spidroin gene catalogue.</title>
        <authorList>
            <person name="Kono N."/>
            <person name="Nakamura H."/>
            <person name="Ohtoshi R."/>
            <person name="Moran D.A.P."/>
            <person name="Shinohara A."/>
            <person name="Yoshida Y."/>
            <person name="Fujiwara M."/>
            <person name="Mori M."/>
            <person name="Tomita M."/>
            <person name="Arakawa K."/>
        </authorList>
    </citation>
    <scope>NUCLEOTIDE SEQUENCE [LARGE SCALE GENOMIC DNA]</scope>
</reference>
<evidence type="ECO:0000313" key="3">
    <source>
        <dbReference type="EMBL" id="GBN71094.1"/>
    </source>
</evidence>
<evidence type="ECO:0000313" key="4">
    <source>
        <dbReference type="Proteomes" id="UP000499080"/>
    </source>
</evidence>
<dbReference type="InterPro" id="IPR001584">
    <property type="entry name" value="Integrase_cat-core"/>
</dbReference>
<name>A0A4Y2R5S3_ARAVE</name>
<protein>
    <submittedName>
        <fullName evidence="3">Retrovirus-related Pol polyprotein from transposon TNT 1-94</fullName>
    </submittedName>
</protein>
<dbReference type="Proteomes" id="UP000499080">
    <property type="component" value="Unassembled WGS sequence"/>
</dbReference>
<organism evidence="3 4">
    <name type="scientific">Araneus ventricosus</name>
    <name type="common">Orbweaver spider</name>
    <name type="synonym">Epeira ventricosa</name>
    <dbReference type="NCBI Taxonomy" id="182803"/>
    <lineage>
        <taxon>Eukaryota</taxon>
        <taxon>Metazoa</taxon>
        <taxon>Ecdysozoa</taxon>
        <taxon>Arthropoda</taxon>
        <taxon>Chelicerata</taxon>
        <taxon>Arachnida</taxon>
        <taxon>Araneae</taxon>
        <taxon>Araneomorphae</taxon>
        <taxon>Entelegynae</taxon>
        <taxon>Araneoidea</taxon>
        <taxon>Araneidae</taxon>
        <taxon>Araneus</taxon>
    </lineage>
</organism>
<dbReference type="Gene3D" id="3.30.420.10">
    <property type="entry name" value="Ribonuclease H-like superfamily/Ribonuclease H"/>
    <property type="match status" value="1"/>
</dbReference>
<dbReference type="PANTHER" id="PTHR11439">
    <property type="entry name" value="GAG-POL-RELATED RETROTRANSPOSON"/>
    <property type="match status" value="1"/>
</dbReference>
<keyword evidence="4" id="KW-1185">Reference proteome</keyword>
<proteinExistence type="predicted"/>
<feature type="transmembrane region" description="Helical" evidence="1">
    <location>
        <begin position="97"/>
        <end position="115"/>
    </location>
</feature>
<dbReference type="SUPFAM" id="SSF53098">
    <property type="entry name" value="Ribonuclease H-like"/>
    <property type="match status" value="1"/>
</dbReference>
<dbReference type="CDD" id="cd09272">
    <property type="entry name" value="RNase_HI_RT_Ty1"/>
    <property type="match status" value="1"/>
</dbReference>
<gene>
    <name evidence="3" type="primary">POLX_427</name>
    <name evidence="3" type="ORF">AVEN_247193_1</name>
</gene>
<dbReference type="PROSITE" id="PS50994">
    <property type="entry name" value="INTEGRASE"/>
    <property type="match status" value="1"/>
</dbReference>
<keyword evidence="1" id="KW-0812">Transmembrane</keyword>
<accession>A0A4Y2R5S3</accession>
<feature type="domain" description="Integrase catalytic" evidence="2">
    <location>
        <begin position="1"/>
        <end position="68"/>
    </location>
</feature>
<evidence type="ECO:0000256" key="1">
    <source>
        <dbReference type="SAM" id="Phobius"/>
    </source>
</evidence>
<dbReference type="GO" id="GO:0003676">
    <property type="term" value="F:nucleic acid binding"/>
    <property type="evidence" value="ECO:0007669"/>
    <property type="project" value="InterPro"/>
</dbReference>
<dbReference type="InterPro" id="IPR036397">
    <property type="entry name" value="RNaseH_sf"/>
</dbReference>
<dbReference type="GO" id="GO:0015074">
    <property type="term" value="P:DNA integration"/>
    <property type="evidence" value="ECO:0007669"/>
    <property type="project" value="InterPro"/>
</dbReference>
<dbReference type="PANTHER" id="PTHR11439:SF463">
    <property type="entry name" value="REVERSE TRANSCRIPTASE TY1_COPIA-TYPE DOMAIN-CONTAINING PROTEIN"/>
    <property type="match status" value="1"/>
</dbReference>
<dbReference type="InterPro" id="IPR012337">
    <property type="entry name" value="RNaseH-like_sf"/>
</dbReference>
<sequence>MPYTPEQNGVIKRENRILVETARSMLHAKDVPEKLWAEAVNAAAYVLNRTGPTLEAGNSPSEIWFKTKPSVDHLKNFGTKCFIHIPKQKRMKFDKKTILLVIVVKKMVIVFGYQIKMMLCYQEMMFLKMRSRLQIQHLDDGSIFIHQGNYCRKILDSYNRSSANPVSVLFDKSLTCLDHSEKLQEDIPYRKAVGRLIYIAVVSRPDIAYSVGVLSRVLDKQSKVHWCLVKKVLKYLKGTSRCGILYQSNSAFKLLEAFSDADDAGDVSTRKSTSGMVFKFSGGAITWASKHQSCISLSATENGFVAASQACKEAIWLYRLFMEIHHLHCVPVLQVYNQSTIRLKNPEFHNRTRYIH</sequence>
<evidence type="ECO:0000259" key="2">
    <source>
        <dbReference type="PROSITE" id="PS50994"/>
    </source>
</evidence>
<dbReference type="EMBL" id="BGPR01015911">
    <property type="protein sequence ID" value="GBN71094.1"/>
    <property type="molecule type" value="Genomic_DNA"/>
</dbReference>
<keyword evidence="1" id="KW-0472">Membrane</keyword>
<dbReference type="AlphaFoldDB" id="A0A4Y2R5S3"/>
<keyword evidence="1" id="KW-1133">Transmembrane helix</keyword>
<comment type="caution">
    <text evidence="3">The sequence shown here is derived from an EMBL/GenBank/DDBJ whole genome shotgun (WGS) entry which is preliminary data.</text>
</comment>